<dbReference type="InParanoid" id="A0A7N2LNH6"/>
<dbReference type="Gramene" id="QL05p014602:mrna">
    <property type="protein sequence ID" value="QL05p014602:mrna"/>
    <property type="gene ID" value="QL05p014602"/>
</dbReference>
<dbReference type="GeneID" id="115992274"/>
<dbReference type="RefSeq" id="XP_030972285.1">
    <property type="nucleotide sequence ID" value="XM_031116425.1"/>
</dbReference>
<dbReference type="EMBL" id="LRBV02000005">
    <property type="status" value="NOT_ANNOTATED_CDS"/>
    <property type="molecule type" value="Genomic_DNA"/>
</dbReference>
<dbReference type="EnsemblPlants" id="QL05p014602:mrna">
    <property type="protein sequence ID" value="QL05p014602:mrna"/>
    <property type="gene ID" value="QL05p014602"/>
</dbReference>
<evidence type="ECO:0000313" key="3">
    <source>
        <dbReference type="Proteomes" id="UP000594261"/>
    </source>
</evidence>
<feature type="compositionally biased region" description="Polar residues" evidence="1">
    <location>
        <begin position="272"/>
        <end position="287"/>
    </location>
</feature>
<feature type="region of interest" description="Disordered" evidence="1">
    <location>
        <begin position="250"/>
        <end position="287"/>
    </location>
</feature>
<proteinExistence type="predicted"/>
<reference evidence="2" key="2">
    <citation type="submission" date="2021-01" db="UniProtKB">
        <authorList>
            <consortium name="EnsemblPlants"/>
        </authorList>
    </citation>
    <scope>IDENTIFICATION</scope>
</reference>
<protein>
    <submittedName>
        <fullName evidence="2">Uncharacterized protein</fullName>
    </submittedName>
</protein>
<dbReference type="Proteomes" id="UP000594261">
    <property type="component" value="Chromosome 5"/>
</dbReference>
<feature type="compositionally biased region" description="Basic residues" evidence="1">
    <location>
        <begin position="161"/>
        <end position="171"/>
    </location>
</feature>
<feature type="region of interest" description="Disordered" evidence="1">
    <location>
        <begin position="146"/>
        <end position="171"/>
    </location>
</feature>
<dbReference type="KEGG" id="qlo:115992274"/>
<evidence type="ECO:0000313" key="2">
    <source>
        <dbReference type="EnsemblPlants" id="QL05p014602:mrna"/>
    </source>
</evidence>
<reference evidence="2 3" key="1">
    <citation type="journal article" date="2016" name="G3 (Bethesda)">
        <title>First Draft Assembly and Annotation of the Genome of a California Endemic Oak Quercus lobata Nee (Fagaceae).</title>
        <authorList>
            <person name="Sork V.L."/>
            <person name="Fitz-Gibbon S.T."/>
            <person name="Puiu D."/>
            <person name="Crepeau M."/>
            <person name="Gugger P.F."/>
            <person name="Sherman R."/>
            <person name="Stevens K."/>
            <person name="Langley C.H."/>
            <person name="Pellegrini M."/>
            <person name="Salzberg S.L."/>
        </authorList>
    </citation>
    <scope>NUCLEOTIDE SEQUENCE [LARGE SCALE GENOMIC DNA]</scope>
    <source>
        <strain evidence="2 3">cv. SW786</strain>
    </source>
</reference>
<dbReference type="OrthoDB" id="1262810at2759"/>
<evidence type="ECO:0000256" key="1">
    <source>
        <dbReference type="SAM" id="MobiDB-lite"/>
    </source>
</evidence>
<keyword evidence="3" id="KW-1185">Reference proteome</keyword>
<name>A0A7N2LNH6_QUELO</name>
<sequence length="287" mass="32470">MEKVDRAVTNARRNIIAAGDSVTAWKVSQDTLLILNLDSWSSLGFPMQEVPSLHRLMLTEGKINAFIHCFVGVQRVTTLYDLEVAICKNEGVDNFEKLELGPLLRHPLVLHYFSLKSDATEVFKITGEEVFCFLWKYIHRKKKKQSQNNESVEVEESLDGKKKKKKKKKKNKYINNIQVDKFLNFIAKRRSVASKEELCIRIQNLGMHVSAIQKAMSPQTAILKKPVDATSISQRVESFSSAQKDFRGKNIRFASSSSNDDEDSDDSKDANLPSQNVASSDRVTSCP</sequence>
<accession>A0A7N2LNH6</accession>
<organism evidence="2 3">
    <name type="scientific">Quercus lobata</name>
    <name type="common">Valley oak</name>
    <dbReference type="NCBI Taxonomy" id="97700"/>
    <lineage>
        <taxon>Eukaryota</taxon>
        <taxon>Viridiplantae</taxon>
        <taxon>Streptophyta</taxon>
        <taxon>Embryophyta</taxon>
        <taxon>Tracheophyta</taxon>
        <taxon>Spermatophyta</taxon>
        <taxon>Magnoliopsida</taxon>
        <taxon>eudicotyledons</taxon>
        <taxon>Gunneridae</taxon>
        <taxon>Pentapetalae</taxon>
        <taxon>rosids</taxon>
        <taxon>fabids</taxon>
        <taxon>Fagales</taxon>
        <taxon>Fagaceae</taxon>
        <taxon>Quercus</taxon>
    </lineage>
</organism>
<dbReference type="AlphaFoldDB" id="A0A7N2LNH6"/>
<gene>
    <name evidence="2" type="primary">LOC115992274</name>
</gene>